<dbReference type="Gene3D" id="3.40.30.10">
    <property type="entry name" value="Glutaredoxin"/>
    <property type="match status" value="1"/>
</dbReference>
<dbReference type="EMBL" id="JBHUOQ010000001">
    <property type="protein sequence ID" value="MFD2828884.1"/>
    <property type="molecule type" value="Genomic_DNA"/>
</dbReference>
<evidence type="ECO:0000259" key="5">
    <source>
        <dbReference type="PROSITE" id="PS51352"/>
    </source>
</evidence>
<dbReference type="CDD" id="cd02947">
    <property type="entry name" value="TRX_family"/>
    <property type="match status" value="1"/>
</dbReference>
<dbReference type="SUPFAM" id="SSF52833">
    <property type="entry name" value="Thioredoxin-like"/>
    <property type="match status" value="1"/>
</dbReference>
<dbReference type="PROSITE" id="PS51352">
    <property type="entry name" value="THIOREDOXIN_2"/>
    <property type="match status" value="1"/>
</dbReference>
<dbReference type="InterPro" id="IPR013766">
    <property type="entry name" value="Thioredoxin_domain"/>
</dbReference>
<comment type="similarity">
    <text evidence="1">Belongs to the thioredoxin family.</text>
</comment>
<dbReference type="Proteomes" id="UP001597519">
    <property type="component" value="Unassembled WGS sequence"/>
</dbReference>
<protein>
    <submittedName>
        <fullName evidence="6">Thioredoxin family protein</fullName>
    </submittedName>
</protein>
<accession>A0ABW5WU82</accession>
<evidence type="ECO:0000256" key="2">
    <source>
        <dbReference type="ARBA" id="ARBA00023157"/>
    </source>
</evidence>
<evidence type="ECO:0000313" key="7">
    <source>
        <dbReference type="Proteomes" id="UP001597519"/>
    </source>
</evidence>
<keyword evidence="2" id="KW-1015">Disulfide bond</keyword>
<comment type="caution">
    <text evidence="6">The sequence shown here is derived from an EMBL/GenBank/DDBJ whole genome shotgun (WGS) entry which is preliminary data.</text>
</comment>
<feature type="domain" description="Thioredoxin" evidence="5">
    <location>
        <begin position="34"/>
        <end position="165"/>
    </location>
</feature>
<feature type="transmembrane region" description="Helical" evidence="4">
    <location>
        <begin position="6"/>
        <end position="24"/>
    </location>
</feature>
<keyword evidence="4" id="KW-0472">Membrane</keyword>
<reference evidence="7" key="1">
    <citation type="journal article" date="2019" name="Int. J. Syst. Evol. Microbiol.">
        <title>The Global Catalogue of Microorganisms (GCM) 10K type strain sequencing project: providing services to taxonomists for standard genome sequencing and annotation.</title>
        <authorList>
            <consortium name="The Broad Institute Genomics Platform"/>
            <consortium name="The Broad Institute Genome Sequencing Center for Infectious Disease"/>
            <person name="Wu L."/>
            <person name="Ma J."/>
        </authorList>
    </citation>
    <scope>NUCLEOTIDE SEQUENCE [LARGE SCALE GENOMIC DNA]</scope>
    <source>
        <strain evidence="7">KCTC 33575</strain>
    </source>
</reference>
<sequence>MGNKIFYLIIAVVVVIFAGTFFYMNSQSNSPESLSDSGYYPYTDIDPEVISGPTVDTLDDENYHYNHTPDEIADITQEESAFVYYWSPTCPHCQAATPLLIEAFDNEGAELNQLNVLEYEASWQTYQIESTPTLIYFENGEEVDRITGNPGNVETYESFISEHSGE</sequence>
<keyword evidence="4" id="KW-1133">Transmembrane helix</keyword>
<dbReference type="RefSeq" id="WP_377770381.1">
    <property type="nucleotide sequence ID" value="NZ_JBHUOQ010000001.1"/>
</dbReference>
<proteinExistence type="inferred from homology"/>
<dbReference type="PANTHER" id="PTHR45663:SF11">
    <property type="entry name" value="GEO12009P1"/>
    <property type="match status" value="1"/>
</dbReference>
<gene>
    <name evidence="6" type="ORF">ACFSX4_00245</name>
</gene>
<name>A0ABW5WU82_9STAP</name>
<keyword evidence="7" id="KW-1185">Reference proteome</keyword>
<dbReference type="Pfam" id="PF00085">
    <property type="entry name" value="Thioredoxin"/>
    <property type="match status" value="1"/>
</dbReference>
<evidence type="ECO:0000256" key="1">
    <source>
        <dbReference type="ARBA" id="ARBA00008987"/>
    </source>
</evidence>
<evidence type="ECO:0000256" key="4">
    <source>
        <dbReference type="SAM" id="Phobius"/>
    </source>
</evidence>
<evidence type="ECO:0000313" key="6">
    <source>
        <dbReference type="EMBL" id="MFD2828884.1"/>
    </source>
</evidence>
<dbReference type="InterPro" id="IPR036249">
    <property type="entry name" value="Thioredoxin-like_sf"/>
</dbReference>
<dbReference type="PANTHER" id="PTHR45663">
    <property type="entry name" value="GEO12009P1"/>
    <property type="match status" value="1"/>
</dbReference>
<evidence type="ECO:0000256" key="3">
    <source>
        <dbReference type="ARBA" id="ARBA00023284"/>
    </source>
</evidence>
<organism evidence="6 7">
    <name type="scientific">Corticicoccus populi</name>
    <dbReference type="NCBI Taxonomy" id="1812821"/>
    <lineage>
        <taxon>Bacteria</taxon>
        <taxon>Bacillati</taxon>
        <taxon>Bacillota</taxon>
        <taxon>Bacilli</taxon>
        <taxon>Bacillales</taxon>
        <taxon>Staphylococcaceae</taxon>
        <taxon>Corticicoccus</taxon>
    </lineage>
</organism>
<keyword evidence="3" id="KW-0676">Redox-active center</keyword>
<keyword evidence="4" id="KW-0812">Transmembrane</keyword>